<dbReference type="AlphaFoldDB" id="A0AAF5D131"/>
<dbReference type="GO" id="GO:0045087">
    <property type="term" value="P:innate immune response"/>
    <property type="evidence" value="ECO:0007669"/>
    <property type="project" value="UniProtKB-ARBA"/>
</dbReference>
<dbReference type="Gene3D" id="1.10.510.10">
    <property type="entry name" value="Transferase(Phosphotransferase) domain 1"/>
    <property type="match status" value="1"/>
</dbReference>
<keyword evidence="7 9" id="KW-0067">ATP-binding</keyword>
<dbReference type="InterPro" id="IPR000488">
    <property type="entry name" value="Death_dom"/>
</dbReference>
<dbReference type="InterPro" id="IPR020859">
    <property type="entry name" value="ROC"/>
</dbReference>
<name>A0AAF5D131_STRER</name>
<feature type="compositionally biased region" description="Low complexity" evidence="10">
    <location>
        <begin position="1177"/>
        <end position="1196"/>
    </location>
</feature>
<keyword evidence="8" id="KW-0040">ANK repeat</keyword>
<evidence type="ECO:0000313" key="14">
    <source>
        <dbReference type="Proteomes" id="UP000035681"/>
    </source>
</evidence>
<dbReference type="InterPro" id="IPR011009">
    <property type="entry name" value="Kinase-like_dom_sf"/>
</dbReference>
<evidence type="ECO:0000259" key="11">
    <source>
        <dbReference type="PROSITE" id="PS50011"/>
    </source>
</evidence>
<dbReference type="Gene3D" id="1.10.533.10">
    <property type="entry name" value="Death Domain, Fas"/>
    <property type="match status" value="1"/>
</dbReference>
<dbReference type="Pfam" id="PF12796">
    <property type="entry name" value="Ank_2"/>
    <property type="match status" value="2"/>
</dbReference>
<dbReference type="Proteomes" id="UP000035681">
    <property type="component" value="Unplaced"/>
</dbReference>
<dbReference type="InterPro" id="IPR027417">
    <property type="entry name" value="P-loop_NTPase"/>
</dbReference>
<dbReference type="Pfam" id="PF00023">
    <property type="entry name" value="Ank"/>
    <property type="match status" value="2"/>
</dbReference>
<dbReference type="GO" id="GO:0005524">
    <property type="term" value="F:ATP binding"/>
    <property type="evidence" value="ECO:0007669"/>
    <property type="project" value="UniProtKB-UniRule"/>
</dbReference>
<feature type="domain" description="Protein kinase" evidence="11">
    <location>
        <begin position="64"/>
        <end position="325"/>
    </location>
</feature>
<evidence type="ECO:0000256" key="5">
    <source>
        <dbReference type="ARBA" id="ARBA00022741"/>
    </source>
</evidence>
<dbReference type="SUPFAM" id="SSF48403">
    <property type="entry name" value="Ankyrin repeat"/>
    <property type="match status" value="2"/>
</dbReference>
<dbReference type="WBParaSite" id="TCONS_00004975.p1">
    <property type="protein sequence ID" value="TCONS_00004975.p1"/>
    <property type="gene ID" value="XLOC_003268"/>
</dbReference>
<keyword evidence="2" id="KW-0723">Serine/threonine-protein kinase</keyword>
<feature type="repeat" description="ANK" evidence="8">
    <location>
        <begin position="973"/>
        <end position="1005"/>
    </location>
</feature>
<protein>
    <submittedName>
        <fullName evidence="15">Non-specific serine/threonine protein kinase</fullName>
    </submittedName>
</protein>
<dbReference type="InterPro" id="IPR000719">
    <property type="entry name" value="Prot_kinase_dom"/>
</dbReference>
<dbReference type="GO" id="GO:0005634">
    <property type="term" value="C:nucleus"/>
    <property type="evidence" value="ECO:0007669"/>
    <property type="project" value="TreeGrafter"/>
</dbReference>
<dbReference type="PANTHER" id="PTHR24342:SF14">
    <property type="entry name" value="DEATH-ASSOCIATED PROTEIN KINASE DAPK-1"/>
    <property type="match status" value="1"/>
</dbReference>
<feature type="repeat" description="ANK" evidence="8">
    <location>
        <begin position="432"/>
        <end position="464"/>
    </location>
</feature>
<dbReference type="GO" id="GO:0035556">
    <property type="term" value="P:intracellular signal transduction"/>
    <property type="evidence" value="ECO:0007669"/>
    <property type="project" value="TreeGrafter"/>
</dbReference>
<dbReference type="GO" id="GO:0043065">
    <property type="term" value="P:positive regulation of apoptotic process"/>
    <property type="evidence" value="ECO:0007669"/>
    <property type="project" value="TreeGrafter"/>
</dbReference>
<feature type="repeat" description="ANK" evidence="8">
    <location>
        <begin position="940"/>
        <end position="972"/>
    </location>
</feature>
<dbReference type="InterPro" id="IPR002110">
    <property type="entry name" value="Ankyrin_rpt"/>
</dbReference>
<evidence type="ECO:0000256" key="8">
    <source>
        <dbReference type="PROSITE-ProRule" id="PRU00023"/>
    </source>
</evidence>
<feature type="repeat" description="ANK" evidence="8">
    <location>
        <begin position="1006"/>
        <end position="1038"/>
    </location>
</feature>
<dbReference type="GO" id="GO:0005525">
    <property type="term" value="F:GTP binding"/>
    <property type="evidence" value="ECO:0007669"/>
    <property type="project" value="UniProtKB-KW"/>
</dbReference>
<dbReference type="PROSITE" id="PS50297">
    <property type="entry name" value="ANK_REP_REGION"/>
    <property type="match status" value="5"/>
</dbReference>
<feature type="binding site" evidence="9">
    <location>
        <position position="97"/>
    </location>
    <ligand>
        <name>ATP</name>
        <dbReference type="ChEBI" id="CHEBI:30616"/>
    </ligand>
</feature>
<dbReference type="PROSITE" id="PS00107">
    <property type="entry name" value="PROTEIN_KINASE_ATP"/>
    <property type="match status" value="1"/>
</dbReference>
<accession>A0AAF5D131</accession>
<comment type="cofactor">
    <cofactor evidence="1">
        <name>Mg(2+)</name>
        <dbReference type="ChEBI" id="CHEBI:18420"/>
    </cofactor>
</comment>
<dbReference type="InterPro" id="IPR011029">
    <property type="entry name" value="DEATH-like_dom_sf"/>
</dbReference>
<dbReference type="SUPFAM" id="SSF47986">
    <property type="entry name" value="DEATH domain"/>
    <property type="match status" value="1"/>
</dbReference>
<dbReference type="Gene3D" id="1.25.40.20">
    <property type="entry name" value="Ankyrin repeat-containing domain"/>
    <property type="match status" value="3"/>
</dbReference>
<evidence type="ECO:0000256" key="1">
    <source>
        <dbReference type="ARBA" id="ARBA00001946"/>
    </source>
</evidence>
<dbReference type="PROSITE" id="PS50011">
    <property type="entry name" value="PROTEIN_KINASE_DOM"/>
    <property type="match status" value="1"/>
</dbReference>
<feature type="repeat" description="ANK" evidence="8">
    <location>
        <begin position="907"/>
        <end position="939"/>
    </location>
</feature>
<dbReference type="FunFam" id="1.10.510.10:FF:000571">
    <property type="entry name" value="Maternal embryonic leucine zipper kinase"/>
    <property type="match status" value="1"/>
</dbReference>
<dbReference type="InterPro" id="IPR036770">
    <property type="entry name" value="Ankyrin_rpt-contain_sf"/>
</dbReference>
<dbReference type="PROSITE" id="PS51424">
    <property type="entry name" value="ROC"/>
    <property type="match status" value="1"/>
</dbReference>
<evidence type="ECO:0000313" key="15">
    <source>
        <dbReference type="WBParaSite" id="TCONS_00004975.p1"/>
    </source>
</evidence>
<keyword evidence="4" id="KW-0677">Repeat</keyword>
<dbReference type="SUPFAM" id="SSF56112">
    <property type="entry name" value="Protein kinase-like (PK-like)"/>
    <property type="match status" value="1"/>
</dbReference>
<keyword evidence="14" id="KW-1185">Reference proteome</keyword>
<dbReference type="SUPFAM" id="SSF52540">
    <property type="entry name" value="P-loop containing nucleoside triphosphate hydrolases"/>
    <property type="match status" value="1"/>
</dbReference>
<dbReference type="GO" id="GO:0005737">
    <property type="term" value="C:cytoplasm"/>
    <property type="evidence" value="ECO:0007669"/>
    <property type="project" value="UniProtKB-ARBA"/>
</dbReference>
<dbReference type="PROSITE" id="PS50017">
    <property type="entry name" value="DEATH_DOMAIN"/>
    <property type="match status" value="1"/>
</dbReference>
<dbReference type="SMART" id="SM00220">
    <property type="entry name" value="S_TKc"/>
    <property type="match status" value="1"/>
</dbReference>
<dbReference type="PROSITE" id="PS50088">
    <property type="entry name" value="ANK_REPEAT"/>
    <property type="match status" value="6"/>
</dbReference>
<dbReference type="InterPro" id="IPR017441">
    <property type="entry name" value="Protein_kinase_ATP_BS"/>
</dbReference>
<sequence>IKNKKNTVFPKRSMPSHLIGPVKYLPNNGVLISKEDNCKNNKKEEIIDDEVVLNFKNYPVEEDYELLDDLGSGQFAFVKKVRHRKTGQYFAAKFIKKRRTVTSRRGVPRSHIKREIEVLKLVGGHKNVIHLYNVYETSDLIILILELISGGELFDHVCEKGVLPEKEAAGFVKQILEGLKHLHSHKVCHLDIKPENIMLLKKDEPNIKLIDFGLSRIILPGFPVKDMIGTPEFVAPEVINYEYLSSATDMWALGVVSYILLSNGSPFLGESREETFCNITAANYHLSDRYFGNVSLAAKDFIKKLLVISQEDRMTAHESLEHPWIRGYFKPESIKVLRNPNIVKISDQKNSFNPHEYWKKIYFKIRFINRLTMKVRREIKESKASDLTISTKYDPEEYVISAVLVACEEGNLVGLEQLAIRHEVNLNVANKLGETSMHIASGTGNDKVVMYLRSQNVPVDVKDRRGDTPLIWAARNGHNNVIRILCKDKNVNINHVNKSGETALHVATRYSQFASVQTLLESGANPNIQDEHGESSLHIASWHGYSNSLDILCKYNPNLKLTNQVIISKNKNTDNKIMSTNFVCIENLKTDNIPESRSSSISTIHLSDDEGCKTPTNFNDDIFEPSLTDKESSTYSSDRSQVTNYEGNYRENLGSSIPPPASIINDYLGNPKHVASTNFSTLINSITTSLNSNLSTDAPPTYEFRQKNPYLLSNDKYLSNNNNNNSDECSLLKYTSFPLCYSPAVIPQLNLSSIVKPSEVLDTLTSTEGIKNDKIVKGNCNNKKIAWPEDDKNKYPYTTRDSSFSYYYNNEENSNNSIIVKIVQKLGPLKERDEEVPSFDEDDFDISNIPTAIIKSRSAPTTQRVKITRRAPCAIAYPNTSAFIGIVTNMESGGDWEHDLYEGCCTDDETALHCAAARGHLECVQSLLDCGAPVDGRDQTGQTALHLALRRSHIDIALLLITKGCNLDIQDENGDSPLHVACRLGLISAVQTLCHIGASVDLRNIHSLTPLHIAAKEGDIEIVRCLILAGAEVNCLTKNGETAESIALLQDNLPISNLLAKMKSTSNKNLYIDQLIPHEGSLKRIKLKLFGHSGTGKTKLITAWNNSGVINQFFGVVSKKFSDNLSLSPHSSNSTSTSIGAISFNSTEEGYHSCASSTSSSMSEALHNNNFQKCQDSTNNNSSNSNNINNNNSNNTSPVYFNQPAHPNYTRGIDVQNVNINGAGEFSIWEFGGYEPYHIAYDHFVGNTDCIHVVVFNSQDPTEVQYKQVLYWMNFLKGRVTPSEPIGHCGIVSRRSKVVIVGTNALNSQFSKKNSNGEYISSDLDAMLKTVRLRFETHFDIHETIILLDSSNNNCSGMRALKNYLRTSREFILNRLQKPLSLLDTCLSHLTTMRKHYENFPVISWPHFTAIIRNELNPLASDSHSRQLIQQLQLIGEVVYLRDESTELDYVVLNPEWLGTHIIGMLLSAEYLGKCRQTGIYSIDDFAPLYPEIGDINDLLHILDTLQLCSPTEGNNPESEFEFPAFILKETPKDCWKNDKKNYVYGGMKILPMRGMERSLQSTFPRIQTALRRSMHDFQDPMDADLTQWTSCSKLCSGAMESLIRLKGDAVEILVRGPSEMAASCFYFMEDIANMVEHTASEVAPGISLERHFFSPKHLKDHRSNPAIFPPEVIMAMQQKEQMVIKNSDDEEENFIDVVCFGSREVASVLTLGIDVGVAQLQMASRCELAALLDPSDAMGRDWSILAVKLNLTDQLPEVDSTGQSLSRTDQLLAEWALQCPENATVGQLCSILEELGRKDAKDALYRTVPLYIFAPLEDGTGIGMETLIEGDCSDSGVYPHVNV</sequence>
<evidence type="ECO:0000256" key="2">
    <source>
        <dbReference type="ARBA" id="ARBA00022527"/>
    </source>
</evidence>
<keyword evidence="5 9" id="KW-0547">Nucleotide-binding</keyword>
<dbReference type="Pfam" id="PF00531">
    <property type="entry name" value="Death"/>
    <property type="match status" value="1"/>
</dbReference>
<dbReference type="SMART" id="SM00005">
    <property type="entry name" value="DEATH"/>
    <property type="match status" value="1"/>
</dbReference>
<dbReference type="CDD" id="cd08782">
    <property type="entry name" value="Death_DAPK1"/>
    <property type="match status" value="1"/>
</dbReference>
<feature type="repeat" description="ANK" evidence="8">
    <location>
        <begin position="499"/>
        <end position="531"/>
    </location>
</feature>
<dbReference type="PROSITE" id="PS00108">
    <property type="entry name" value="PROTEIN_KINASE_ST"/>
    <property type="match status" value="1"/>
</dbReference>
<reference evidence="15" key="1">
    <citation type="submission" date="2024-02" db="UniProtKB">
        <authorList>
            <consortium name="WormBaseParasite"/>
        </authorList>
    </citation>
    <scope>IDENTIFICATION</scope>
</reference>
<evidence type="ECO:0000256" key="10">
    <source>
        <dbReference type="SAM" id="MobiDB-lite"/>
    </source>
</evidence>
<evidence type="ECO:0000259" key="13">
    <source>
        <dbReference type="PROSITE" id="PS51424"/>
    </source>
</evidence>
<evidence type="ECO:0000256" key="3">
    <source>
        <dbReference type="ARBA" id="ARBA00022679"/>
    </source>
</evidence>
<evidence type="ECO:0000256" key="4">
    <source>
        <dbReference type="ARBA" id="ARBA00022737"/>
    </source>
</evidence>
<dbReference type="InterPro" id="IPR008271">
    <property type="entry name" value="Ser/Thr_kinase_AS"/>
</dbReference>
<evidence type="ECO:0000256" key="7">
    <source>
        <dbReference type="ARBA" id="ARBA00022840"/>
    </source>
</evidence>
<organism evidence="14 15">
    <name type="scientific">Strongyloides stercoralis</name>
    <name type="common">Threadworm</name>
    <dbReference type="NCBI Taxonomy" id="6248"/>
    <lineage>
        <taxon>Eukaryota</taxon>
        <taxon>Metazoa</taxon>
        <taxon>Ecdysozoa</taxon>
        <taxon>Nematoda</taxon>
        <taxon>Chromadorea</taxon>
        <taxon>Rhabditida</taxon>
        <taxon>Tylenchina</taxon>
        <taxon>Panagrolaimomorpha</taxon>
        <taxon>Strongyloidoidea</taxon>
        <taxon>Strongyloididae</taxon>
        <taxon>Strongyloides</taxon>
    </lineage>
</organism>
<dbReference type="Gene3D" id="3.30.200.20">
    <property type="entry name" value="Phosphorylase Kinase, domain 1"/>
    <property type="match status" value="1"/>
</dbReference>
<evidence type="ECO:0000259" key="12">
    <source>
        <dbReference type="PROSITE" id="PS50017"/>
    </source>
</evidence>
<feature type="domain" description="Death" evidence="12">
    <location>
        <begin position="1728"/>
        <end position="1809"/>
    </location>
</feature>
<feature type="domain" description="Roc" evidence="13">
    <location>
        <begin position="1078"/>
        <end position="1372"/>
    </location>
</feature>
<keyword evidence="6" id="KW-0418">Kinase</keyword>
<feature type="region of interest" description="Disordered" evidence="10">
    <location>
        <begin position="617"/>
        <end position="638"/>
    </location>
</feature>
<feature type="region of interest" description="Disordered" evidence="10">
    <location>
        <begin position="1172"/>
        <end position="1196"/>
    </location>
</feature>
<evidence type="ECO:0000256" key="9">
    <source>
        <dbReference type="PROSITE-ProRule" id="PRU10141"/>
    </source>
</evidence>
<evidence type="ECO:0000256" key="6">
    <source>
        <dbReference type="ARBA" id="ARBA00022777"/>
    </source>
</evidence>
<keyword evidence="3" id="KW-0808">Transferase</keyword>
<proteinExistence type="predicted"/>
<dbReference type="PANTHER" id="PTHR24342">
    <property type="entry name" value="SERINE/THREONINE-PROTEIN KINASE 17"/>
    <property type="match status" value="1"/>
</dbReference>
<dbReference type="SMART" id="SM00248">
    <property type="entry name" value="ANK"/>
    <property type="match status" value="11"/>
</dbReference>
<dbReference type="Pfam" id="PF00069">
    <property type="entry name" value="Pkinase"/>
    <property type="match status" value="1"/>
</dbReference>
<dbReference type="GO" id="GO:0004674">
    <property type="term" value="F:protein serine/threonine kinase activity"/>
    <property type="evidence" value="ECO:0007669"/>
    <property type="project" value="UniProtKB-KW"/>
</dbReference>
<dbReference type="Gene3D" id="3.40.50.300">
    <property type="entry name" value="P-loop containing nucleotide triphosphate hydrolases"/>
    <property type="match status" value="1"/>
</dbReference>